<feature type="region of interest" description="Disordered" evidence="3">
    <location>
        <begin position="1589"/>
        <end position="1615"/>
    </location>
</feature>
<accession>A0AAR2J0X6</accession>
<dbReference type="Pfam" id="PF02145">
    <property type="entry name" value="Rap_GAP"/>
    <property type="match status" value="1"/>
</dbReference>
<dbReference type="Proteomes" id="UP001501920">
    <property type="component" value="Chromosome 10"/>
</dbReference>
<dbReference type="GO" id="GO:0005096">
    <property type="term" value="F:GTPase activator activity"/>
    <property type="evidence" value="ECO:0007669"/>
    <property type="project" value="UniProtKB-KW"/>
</dbReference>
<dbReference type="Ensembl" id="ENSPNAT00000066363.1">
    <property type="protein sequence ID" value="ENSPNAP00000043909.1"/>
    <property type="gene ID" value="ENSPNAG00000034713.1"/>
</dbReference>
<feature type="compositionally biased region" description="Low complexity" evidence="3">
    <location>
        <begin position="859"/>
        <end position="876"/>
    </location>
</feature>
<dbReference type="PANTHER" id="PTHR10063:SF3">
    <property type="entry name" value="RAL GTPASE-ACTIVATING PROTEIN SUBUNIT ALPHA-1"/>
    <property type="match status" value="1"/>
</dbReference>
<dbReference type="InterPro" id="IPR035974">
    <property type="entry name" value="Rap/Ran-GAP_sf"/>
</dbReference>
<evidence type="ECO:0000256" key="2">
    <source>
        <dbReference type="ARBA" id="ARBA00022553"/>
    </source>
</evidence>
<keyword evidence="2" id="KW-0597">Phosphoprotein</keyword>
<evidence type="ECO:0000259" key="4">
    <source>
        <dbReference type="PROSITE" id="PS50085"/>
    </source>
</evidence>
<dbReference type="GO" id="GO:0051056">
    <property type="term" value="P:regulation of small GTPase mediated signal transduction"/>
    <property type="evidence" value="ECO:0007669"/>
    <property type="project" value="InterPro"/>
</dbReference>
<feature type="region of interest" description="Disordered" evidence="3">
    <location>
        <begin position="784"/>
        <end position="814"/>
    </location>
</feature>
<keyword evidence="6" id="KW-1185">Reference proteome</keyword>
<feature type="compositionally biased region" description="Polar residues" evidence="3">
    <location>
        <begin position="2018"/>
        <end position="2028"/>
    </location>
</feature>
<feature type="compositionally biased region" description="Polar residues" evidence="3">
    <location>
        <begin position="997"/>
        <end position="1018"/>
    </location>
</feature>
<feature type="region of interest" description="Disordered" evidence="3">
    <location>
        <begin position="997"/>
        <end position="1025"/>
    </location>
</feature>
<proteinExistence type="predicted"/>
<dbReference type="PANTHER" id="PTHR10063">
    <property type="entry name" value="TUBERIN"/>
    <property type="match status" value="1"/>
</dbReference>
<feature type="region of interest" description="Disordered" evidence="3">
    <location>
        <begin position="1996"/>
        <end position="2028"/>
    </location>
</feature>
<name>A0AAR2J0X6_PYGNA</name>
<feature type="domain" description="Rap-GAP" evidence="4">
    <location>
        <begin position="1750"/>
        <end position="1958"/>
    </location>
</feature>
<evidence type="ECO:0000256" key="3">
    <source>
        <dbReference type="SAM" id="MobiDB-lite"/>
    </source>
</evidence>
<dbReference type="InterPro" id="IPR046859">
    <property type="entry name" value="RGPA/RALGAPB_N"/>
</dbReference>
<feature type="compositionally biased region" description="Basic and acidic residues" evidence="3">
    <location>
        <begin position="1603"/>
        <end position="1615"/>
    </location>
</feature>
<feature type="region of interest" description="Disordered" evidence="3">
    <location>
        <begin position="701"/>
        <end position="728"/>
    </location>
</feature>
<evidence type="ECO:0000313" key="5">
    <source>
        <dbReference type="Ensembl" id="ENSPNAP00000043909.1"/>
    </source>
</evidence>
<keyword evidence="1" id="KW-0343">GTPase activation</keyword>
<sequence>MFSKKPHGDVRKSTQKVLDPKKDVLTRLKHLRIVIENAEPAELKHFFDQNYSHIYYVFFENFVSIEVNLKQKGHKSQREELDSILFIFEKILQLLPERIHGRWQFHSIGLVLKKLLHTGNSLKIRREGVRLFLLWLQALQCNALREQLWIFAALIPGFPAPPQSDLGPRTLDSIITPTLNLQEAQVTPEEISPLVLPQSGDKAQEDLTGYFLEALLKYMVNQAKSLEWRCKENHEKGFAFLFANFKKYYLPHIFPNFSKETSLYSPILEVPPVRPKPYYVVVKRDPETNEALYCTKENFLNARVIFIRWLVSFWLEPRANTGTHIPGVDGENVPKNIQRAAAGLAARVEDAGPRPDALDGGGSGGEPEQSHSNTSTLTEREPSSSSLCSVDEEHLTDIEVVRRVLCSSRTNVNFITEIFRQAFLLPMCEAAAMRKVVRVYQEWISQEEKPSFMTEPEDEERFLGSLCDVVLIVMFACIFVVLKGSGHCRNPSWNKGSDSELLEYSVNAGVQSTLQVFITNSSNVFLLEPANELKTLLEEHVDMCKRVLNIYRSLVMHQTMDQKTWYQILLVLLRVTECVMKRPPSVVPHGKKSNTLSGRLAGAIFQTLIVAWIKGNLNVYVSRELWDDLLAVLSSLTWWEELITEWSLTMETLTKVLARNLYSLDLGELPLDKLSEQKLKKHKGKGGAHEGQKMVVDRSFSKGWSRDPPGQAAAMRQRSATTAGSPGIEKARSIVRQKTVALRSCSTGDSLLSSAFIRSAKSAPVLVHPAHPLLPDSVLTPLADDLSDMEDPPLAARGPRARHCSQSEESPASEVFAASADLEQTPLPRSSSASDIMEPFINERVKGALPVSESPPHTHPSSTSTGMTRRGSSPGSLEIPKDFPDVLTRPNATRPADDPGVPSEWTSPASASGSDIISSDSQSDSFNAFQYDNKFENFSFAPEVCPVGSVEQETASVTGHTGDEQDQSSLTTLHIDSETSSLSQHGLSADTVTITGSESASPLHSLGGSRSQTPSPATLTAEHTEHKDLQLDEKLHHSVLQTPDDLETSEFPTEDCSVMAGGSLTGWHADVATVMWRRMLGILGDVNTIKDPEIHAQVFDYLCELWQNLAKIRDNLGISLDNQSSPPPPDLIPPLRILTPWLFKATMLSERYKQGKLHAYKLICKIMKRRQDVSPNSDFLTHFYNIMHCGLLHQDQDIVNTIIKHCSPRFFSIGLPGATMLILDFIVAASRVTACSSLNEHIIKHILASARDEPSAPARCVALCSLGVWLCEELIHGTRHAQIKEALNVICVTLKFPNKTVALVASDILHLLINYVDHLQAFPPDTPKKIVEILIATITYLLPSTESSPHELDKRLVVSLLLCLLDWVMALPPKTLLQPVQTLVQEKDKADKSVLSAIYKVLHGCVYGAQSFSNPRYFPLSLSDLSSPDYDPFLLLEGLKEPEPLHSPDSERSSKLQPVTEVRSRVQQGLVSIAARTVISHLVNHLGHYPMSGGPATLTSQVCENQDNPYCDSSDLAPELFHTPNLQFFVLNGTTLLSCLQIRAQDGLPGGGMAAGLTSASACVRVVVRDISGKHSWDSAVLYGPPHCAAPSQPSEENQENMEMPREQENGEVRGRRCREAVPGWDSLQDGQDALDEMLQYLGYSSPECLQRTGTPLNIPAPPPVCVSEKQENDVINAILKQSTEEREFSCHRGDDIHMRAAGQPEPSPQRPQSAFYYCRLLLNILGMNSWEKRSNFHLLKKNEKLLRELKNLDSRQCRETHKIAVFYVAEGQEDKHSILSNTSGSQAYEDFVSGLGWEVNLTSHCGFMGGLQRNKSTGLTTPYFATSTVEVMFHVSTRMPPDSDDSLTKKLRHLGNDEVHIVWSEHTRDYRRGIIPTEFGDVLIIIYPMKNHMYSIQIIKKPEVPFFGPLFDGAIVDGKILPTMVRATAINASRALKSLIPLYQNFYEERARYLETIVQHYLESSTFEDYAALCLSALRPVQGDHWDRLQHPRATLRENQPSDQSGLDFSPIRVSQGEASDQSVIGF</sequence>
<feature type="region of interest" description="Disordered" evidence="3">
    <location>
        <begin position="349"/>
        <end position="389"/>
    </location>
</feature>
<dbReference type="GO" id="GO:0005634">
    <property type="term" value="C:nucleus"/>
    <property type="evidence" value="ECO:0007669"/>
    <property type="project" value="InterPro"/>
</dbReference>
<evidence type="ECO:0000256" key="1">
    <source>
        <dbReference type="ARBA" id="ARBA00022468"/>
    </source>
</evidence>
<dbReference type="Gene3D" id="3.40.50.11210">
    <property type="entry name" value="Rap/Ran-GAP"/>
    <property type="match status" value="1"/>
</dbReference>
<reference evidence="5" key="2">
    <citation type="submission" date="2025-08" db="UniProtKB">
        <authorList>
            <consortium name="Ensembl"/>
        </authorList>
    </citation>
    <scope>IDENTIFICATION</scope>
</reference>
<feature type="compositionally biased region" description="Polar residues" evidence="3">
    <location>
        <begin position="370"/>
        <end position="388"/>
    </location>
</feature>
<feature type="compositionally biased region" description="Low complexity" evidence="3">
    <location>
        <begin position="907"/>
        <end position="919"/>
    </location>
</feature>
<reference evidence="5 6" key="1">
    <citation type="submission" date="2020-10" db="EMBL/GenBank/DDBJ databases">
        <title>Pygocentrus nattereri (red-bellied piranha) genome, fPygNat1, primary haplotype.</title>
        <authorList>
            <person name="Myers G."/>
            <person name="Meyer A."/>
            <person name="Karagic N."/>
            <person name="Pippel M."/>
            <person name="Winkler S."/>
            <person name="Tracey A."/>
            <person name="Wood J."/>
            <person name="Formenti G."/>
            <person name="Howe K."/>
            <person name="Fedrigo O."/>
            <person name="Jarvis E.D."/>
        </authorList>
    </citation>
    <scope>NUCLEOTIDE SEQUENCE [LARGE SCALE GENOMIC DNA]</scope>
</reference>
<dbReference type="FunFam" id="3.40.50.11210:FF:000001">
    <property type="entry name" value="Ral GTPase-activating protein subunit alpha-1 isoform 1"/>
    <property type="match status" value="1"/>
</dbReference>
<dbReference type="SUPFAM" id="SSF111347">
    <property type="entry name" value="Rap/Ran-GAP"/>
    <property type="match status" value="1"/>
</dbReference>
<dbReference type="PROSITE" id="PS50085">
    <property type="entry name" value="RAPGAP"/>
    <property type="match status" value="1"/>
</dbReference>
<reference evidence="5" key="3">
    <citation type="submission" date="2025-09" db="UniProtKB">
        <authorList>
            <consortium name="Ensembl"/>
        </authorList>
    </citation>
    <scope>IDENTIFICATION</scope>
</reference>
<dbReference type="InterPro" id="IPR016024">
    <property type="entry name" value="ARM-type_fold"/>
</dbReference>
<protein>
    <recommendedName>
        <fullName evidence="4">Rap-GAP domain-containing protein</fullName>
    </recommendedName>
</protein>
<dbReference type="SUPFAM" id="SSF48371">
    <property type="entry name" value="ARM repeat"/>
    <property type="match status" value="1"/>
</dbReference>
<dbReference type="GeneTree" id="ENSGT00950000183139"/>
<dbReference type="InterPro" id="IPR027107">
    <property type="entry name" value="Tuberin/Ral-act_asu"/>
</dbReference>
<organism evidence="5 6">
    <name type="scientific">Pygocentrus nattereri</name>
    <name type="common">Red-bellied piranha</name>
    <dbReference type="NCBI Taxonomy" id="42514"/>
    <lineage>
        <taxon>Eukaryota</taxon>
        <taxon>Metazoa</taxon>
        <taxon>Chordata</taxon>
        <taxon>Craniata</taxon>
        <taxon>Vertebrata</taxon>
        <taxon>Euteleostomi</taxon>
        <taxon>Actinopterygii</taxon>
        <taxon>Neopterygii</taxon>
        <taxon>Teleostei</taxon>
        <taxon>Ostariophysi</taxon>
        <taxon>Characiformes</taxon>
        <taxon>Characoidei</taxon>
        <taxon>Pygocentrus</taxon>
    </lineage>
</organism>
<dbReference type="GO" id="GO:0005737">
    <property type="term" value="C:cytoplasm"/>
    <property type="evidence" value="ECO:0007669"/>
    <property type="project" value="TreeGrafter"/>
</dbReference>
<gene>
    <name evidence="5" type="primary">RALGAPA1</name>
</gene>
<evidence type="ECO:0000313" key="6">
    <source>
        <dbReference type="Proteomes" id="UP001501920"/>
    </source>
</evidence>
<feature type="region of interest" description="Disordered" evidence="3">
    <location>
        <begin position="849"/>
        <end position="919"/>
    </location>
</feature>
<dbReference type="InterPro" id="IPR000331">
    <property type="entry name" value="Rap/Ran_GAP_dom"/>
</dbReference>
<feature type="compositionally biased region" description="Polar residues" evidence="3">
    <location>
        <begin position="1998"/>
        <end position="2008"/>
    </location>
</feature>
<dbReference type="Pfam" id="PF20412">
    <property type="entry name" value="RALGAPB_N"/>
    <property type="match status" value="1"/>
</dbReference>